<evidence type="ECO:0000313" key="2">
    <source>
        <dbReference type="Proteomes" id="UP000807370"/>
    </source>
</evidence>
<organism evidence="1 2">
    <name type="scientific">Bradyrhizobium agreste</name>
    <dbReference type="NCBI Taxonomy" id="2751811"/>
    <lineage>
        <taxon>Bacteria</taxon>
        <taxon>Pseudomonadati</taxon>
        <taxon>Pseudomonadota</taxon>
        <taxon>Alphaproteobacteria</taxon>
        <taxon>Hyphomicrobiales</taxon>
        <taxon>Nitrobacteraceae</taxon>
        <taxon>Bradyrhizobium</taxon>
    </lineage>
</organism>
<protein>
    <submittedName>
        <fullName evidence="1">Uncharacterized protein</fullName>
    </submittedName>
</protein>
<sequence>MRWLHGDAFSGLCLDPAVENPAARKDHPVNGITLDHGNLQILIKGRRSFEPLPGQVTTRSWMEFIAAG</sequence>
<dbReference type="Proteomes" id="UP000807370">
    <property type="component" value="Unassembled WGS sequence"/>
</dbReference>
<proteinExistence type="predicted"/>
<evidence type="ECO:0000313" key="1">
    <source>
        <dbReference type="EMBL" id="MBH5398947.1"/>
    </source>
</evidence>
<comment type="caution">
    <text evidence="1">The sequence shown here is derived from an EMBL/GenBank/DDBJ whole genome shotgun (WGS) entry which is preliminary data.</text>
</comment>
<accession>A0ABS0PP15</accession>
<reference evidence="1 2" key="1">
    <citation type="submission" date="2020-07" db="EMBL/GenBank/DDBJ databases">
        <title>Bradyrhizobium diversity isolated from nodules of indigenous legumes of Western Australia.</title>
        <authorList>
            <person name="Klepa M.S."/>
        </authorList>
    </citation>
    <scope>NUCLEOTIDE SEQUENCE [LARGE SCALE GENOMIC DNA]</scope>
    <source>
        <strain evidence="1 2">CNPSo 4010</strain>
    </source>
</reference>
<name>A0ABS0PP15_9BRAD</name>
<dbReference type="EMBL" id="JACCHP010000008">
    <property type="protein sequence ID" value="MBH5398947.1"/>
    <property type="molecule type" value="Genomic_DNA"/>
</dbReference>
<gene>
    <name evidence="1" type="ORF">HZZ13_14300</name>
</gene>
<keyword evidence="2" id="KW-1185">Reference proteome</keyword>
<dbReference type="RefSeq" id="WP_197960216.1">
    <property type="nucleotide sequence ID" value="NZ_JACCHP010000008.1"/>
</dbReference>